<protein>
    <submittedName>
        <fullName evidence="2">Uncharacterized protein</fullName>
    </submittedName>
</protein>
<keyword evidence="3" id="KW-1185">Reference proteome</keyword>
<feature type="compositionally biased region" description="Low complexity" evidence="1">
    <location>
        <begin position="377"/>
        <end position="391"/>
    </location>
</feature>
<feature type="compositionally biased region" description="Low complexity" evidence="1">
    <location>
        <begin position="282"/>
        <end position="294"/>
    </location>
</feature>
<feature type="compositionally biased region" description="Low complexity" evidence="1">
    <location>
        <begin position="200"/>
        <end position="220"/>
    </location>
</feature>
<reference evidence="2" key="1">
    <citation type="journal article" date="2022" name="New Phytol.">
        <title>Evolutionary transition to the ectomycorrhizal habit in the genomes of a hyperdiverse lineage of mushroom-forming fungi.</title>
        <authorList>
            <person name="Looney B."/>
            <person name="Miyauchi S."/>
            <person name="Morin E."/>
            <person name="Drula E."/>
            <person name="Courty P.E."/>
            <person name="Kohler A."/>
            <person name="Kuo A."/>
            <person name="LaButti K."/>
            <person name="Pangilinan J."/>
            <person name="Lipzen A."/>
            <person name="Riley R."/>
            <person name="Andreopoulos W."/>
            <person name="He G."/>
            <person name="Johnson J."/>
            <person name="Nolan M."/>
            <person name="Tritt A."/>
            <person name="Barry K.W."/>
            <person name="Grigoriev I.V."/>
            <person name="Nagy L.G."/>
            <person name="Hibbett D."/>
            <person name="Henrissat B."/>
            <person name="Matheny P.B."/>
            <person name="Labbe J."/>
            <person name="Martin F.M."/>
        </authorList>
    </citation>
    <scope>NUCLEOTIDE SEQUENCE</scope>
    <source>
        <strain evidence="2">BPL690</strain>
    </source>
</reference>
<evidence type="ECO:0000256" key="1">
    <source>
        <dbReference type="SAM" id="MobiDB-lite"/>
    </source>
</evidence>
<gene>
    <name evidence="2" type="ORF">B0F90DRAFT_1701508</name>
</gene>
<dbReference type="AlphaFoldDB" id="A0AAD4M7Y5"/>
<feature type="compositionally biased region" description="Low complexity" evidence="1">
    <location>
        <begin position="576"/>
        <end position="608"/>
    </location>
</feature>
<feature type="compositionally biased region" description="Polar residues" evidence="1">
    <location>
        <begin position="304"/>
        <end position="314"/>
    </location>
</feature>
<feature type="compositionally biased region" description="Low complexity" evidence="1">
    <location>
        <begin position="620"/>
        <end position="636"/>
    </location>
</feature>
<proteinExistence type="predicted"/>
<feature type="compositionally biased region" description="Polar residues" evidence="1">
    <location>
        <begin position="175"/>
        <end position="188"/>
    </location>
</feature>
<feature type="region of interest" description="Disordered" evidence="1">
    <location>
        <begin position="353"/>
        <end position="490"/>
    </location>
</feature>
<name>A0AAD4M7Y5_9AGAM</name>
<organism evidence="2 3">
    <name type="scientific">Multifurca ochricompacta</name>
    <dbReference type="NCBI Taxonomy" id="376703"/>
    <lineage>
        <taxon>Eukaryota</taxon>
        <taxon>Fungi</taxon>
        <taxon>Dikarya</taxon>
        <taxon>Basidiomycota</taxon>
        <taxon>Agaricomycotina</taxon>
        <taxon>Agaricomycetes</taxon>
        <taxon>Russulales</taxon>
        <taxon>Russulaceae</taxon>
        <taxon>Multifurca</taxon>
    </lineage>
</organism>
<comment type="caution">
    <text evidence="2">The sequence shown here is derived from an EMBL/GenBank/DDBJ whole genome shotgun (WGS) entry which is preliminary data.</text>
</comment>
<sequence>MYQQPIRPQQTWSSAQFAQGPKPTTVSTWASAPVIPTAQTASTIAVPHPAPQQSFVPPVPPGVNPQQWQNGRWMYTAPTGGVSSAQPHGSYPPPSLVGWNIPAGWGITPQYYCPPQMQKQPDRSYWETKLTNNGLGLENMHIKQPVAHTAPGDGKDKPPHTPWAWVPRELDDDTSQASSVAQYHNHPQPQQPSPAGHGGTSAASGRQTGTTTTAVIGTTGYPVQGHGVPPLAYFSVPADQQQQQQQQQRQRQEQPIANDSGSRPTLPPPAIFSAHVRQQSNPHQTTTPTTHTQPSAVPGPQLAASLSSQPTSSVPALRGNHVLIAPTPQRPGQPESFTSVRQLRPTFSPAIVRTPNHYRHDSQSVVPSPRVAPWDEASGNSNSSGAPGSANKHLSGVMRGVVPSPRVLPWNSHARANDGDSPTPAPRNPYSRGESSRIYDPSTRGLQAVQRSYSIPEPPRIAAPVSRQNSMPVVPSNPDSHPGRPSIANLPQFAEEPGAVLSPLIGTVSSESSESSTSTVIIAQSPPPLFIPPRYGRSPSPSPLHRRSRTASRSSSPSSSSSSDSEDNSPLRRYRSPSASRSRHSTYSGRSGNSGNSGRSARSSGHHGPYPVAHTPQGRSPASSVHTHRSSSSSNPLPTPPQERRDPGFSLPPPQQPKPPRGTYRRTLRYGFWNRRGDYLTMDKYVVYAPPDRANPTELEGYPSPTEGYLDHYGNFIKYDATRKELPESLPRQGQPPLLPYDKFVTYVYL</sequence>
<feature type="region of interest" description="Disordered" evidence="1">
    <location>
        <begin position="146"/>
        <end position="315"/>
    </location>
</feature>
<dbReference type="EMBL" id="WTXG01000006">
    <property type="protein sequence ID" value="KAI0305125.1"/>
    <property type="molecule type" value="Genomic_DNA"/>
</dbReference>
<feature type="region of interest" description="Disordered" evidence="1">
    <location>
        <begin position="1"/>
        <end position="24"/>
    </location>
</feature>
<feature type="compositionally biased region" description="Pro residues" evidence="1">
    <location>
        <begin position="650"/>
        <end position="660"/>
    </location>
</feature>
<accession>A0AAD4M7Y5</accession>
<feature type="region of interest" description="Disordered" evidence="1">
    <location>
        <begin position="524"/>
        <end position="666"/>
    </location>
</feature>
<feature type="compositionally biased region" description="Low complexity" evidence="1">
    <location>
        <begin position="551"/>
        <end position="563"/>
    </location>
</feature>
<evidence type="ECO:0000313" key="3">
    <source>
        <dbReference type="Proteomes" id="UP001203297"/>
    </source>
</evidence>
<feature type="compositionally biased region" description="Low complexity" evidence="1">
    <location>
        <begin position="240"/>
        <end position="249"/>
    </location>
</feature>
<dbReference type="Proteomes" id="UP001203297">
    <property type="component" value="Unassembled WGS sequence"/>
</dbReference>
<evidence type="ECO:0000313" key="2">
    <source>
        <dbReference type="EMBL" id="KAI0305125.1"/>
    </source>
</evidence>